<evidence type="ECO:0000256" key="2">
    <source>
        <dbReference type="SAM" id="Phobius"/>
    </source>
</evidence>
<dbReference type="GO" id="GO:0043448">
    <property type="term" value="P:alkane catabolic process"/>
    <property type="evidence" value="ECO:0007669"/>
    <property type="project" value="TreeGrafter"/>
</dbReference>
<dbReference type="GO" id="GO:0009507">
    <property type="term" value="C:chloroplast"/>
    <property type="evidence" value="ECO:0007669"/>
    <property type="project" value="TreeGrafter"/>
</dbReference>
<reference evidence="3 4" key="1">
    <citation type="journal article" date="2020" name="Mol. Plant">
        <title>The Chromosome-Based Rubber Tree Genome Provides New Insights into Spurge Genome Evolution and Rubber Biosynthesis.</title>
        <authorList>
            <person name="Liu J."/>
            <person name="Shi C."/>
            <person name="Shi C.C."/>
            <person name="Li W."/>
            <person name="Zhang Q.J."/>
            <person name="Zhang Y."/>
            <person name="Li K."/>
            <person name="Lu H.F."/>
            <person name="Shi C."/>
            <person name="Zhu S.T."/>
            <person name="Xiao Z.Y."/>
            <person name="Nan H."/>
            <person name="Yue Y."/>
            <person name="Zhu X.G."/>
            <person name="Wu Y."/>
            <person name="Hong X.N."/>
            <person name="Fan G.Y."/>
            <person name="Tong Y."/>
            <person name="Zhang D."/>
            <person name="Mao C.L."/>
            <person name="Liu Y.L."/>
            <person name="Hao S.J."/>
            <person name="Liu W.Q."/>
            <person name="Lv M.Q."/>
            <person name="Zhang H.B."/>
            <person name="Liu Y."/>
            <person name="Hu-Tang G.R."/>
            <person name="Wang J.P."/>
            <person name="Wang J.H."/>
            <person name="Sun Y.H."/>
            <person name="Ni S.B."/>
            <person name="Chen W.B."/>
            <person name="Zhang X.C."/>
            <person name="Jiao Y.N."/>
            <person name="Eichler E.E."/>
            <person name="Li G.H."/>
            <person name="Liu X."/>
            <person name="Gao L.Z."/>
        </authorList>
    </citation>
    <scope>NUCLEOTIDE SEQUENCE [LARGE SCALE GENOMIC DNA]</scope>
    <source>
        <strain evidence="4">cv. GT1</strain>
        <tissue evidence="3">Leaf</tissue>
    </source>
</reference>
<evidence type="ECO:0000256" key="1">
    <source>
        <dbReference type="SAM" id="MobiDB-lite"/>
    </source>
</evidence>
<proteinExistence type="predicted"/>
<evidence type="ECO:0000313" key="4">
    <source>
        <dbReference type="Proteomes" id="UP000467840"/>
    </source>
</evidence>
<keyword evidence="4" id="KW-1185">Reference proteome</keyword>
<sequence>MASATTRPTFSFHLSQVPPPKPTAHFCKLSFISLHKPLKTHFIIRSVDVSKEDKPPATNQPSNPPIPSAAELPSAAESPPQDLEPKFDQRRLEEKFAVLNTGIYECRSCGTNMMRLLATPHTQFHQDCRLTSCLRTGGVVLVGLQRVSSKVLSAIMYGNGEDILVLCIVCSLLILANRLIFLEVH</sequence>
<dbReference type="Proteomes" id="UP000467840">
    <property type="component" value="Chromosome 8"/>
</dbReference>
<feature type="region of interest" description="Disordered" evidence="1">
    <location>
        <begin position="49"/>
        <end position="83"/>
    </location>
</feature>
<evidence type="ECO:0000313" key="3">
    <source>
        <dbReference type="EMBL" id="KAF2287898.1"/>
    </source>
</evidence>
<comment type="caution">
    <text evidence="3">The sequence shown here is derived from an EMBL/GenBank/DDBJ whole genome shotgun (WGS) entry which is preliminary data.</text>
</comment>
<name>A0A6A6KJ08_HEVBR</name>
<dbReference type="PANTHER" id="PTHR47627:SF1">
    <property type="entry name" value="RUBREDOXIN-1-RELATED"/>
    <property type="match status" value="1"/>
</dbReference>
<dbReference type="AlphaFoldDB" id="A0A6A6KJ08"/>
<feature type="compositionally biased region" description="Low complexity" evidence="1">
    <location>
        <begin position="68"/>
        <end position="80"/>
    </location>
</feature>
<protein>
    <submittedName>
        <fullName evidence="3">Uncharacterized protein</fullName>
    </submittedName>
</protein>
<keyword evidence="2" id="KW-1133">Transmembrane helix</keyword>
<dbReference type="EMBL" id="JAAGAX010000016">
    <property type="protein sequence ID" value="KAF2287898.1"/>
    <property type="molecule type" value="Genomic_DNA"/>
</dbReference>
<accession>A0A6A6KJ08</accession>
<gene>
    <name evidence="3" type="ORF">GH714_003129</name>
</gene>
<dbReference type="GO" id="GO:0009055">
    <property type="term" value="F:electron transfer activity"/>
    <property type="evidence" value="ECO:0007669"/>
    <property type="project" value="TreeGrafter"/>
</dbReference>
<dbReference type="PANTHER" id="PTHR47627">
    <property type="entry name" value="RUBREDOXIN"/>
    <property type="match status" value="1"/>
</dbReference>
<organism evidence="3 4">
    <name type="scientific">Hevea brasiliensis</name>
    <name type="common">Para rubber tree</name>
    <name type="synonym">Siphonia brasiliensis</name>
    <dbReference type="NCBI Taxonomy" id="3981"/>
    <lineage>
        <taxon>Eukaryota</taxon>
        <taxon>Viridiplantae</taxon>
        <taxon>Streptophyta</taxon>
        <taxon>Embryophyta</taxon>
        <taxon>Tracheophyta</taxon>
        <taxon>Spermatophyta</taxon>
        <taxon>Magnoliopsida</taxon>
        <taxon>eudicotyledons</taxon>
        <taxon>Gunneridae</taxon>
        <taxon>Pentapetalae</taxon>
        <taxon>rosids</taxon>
        <taxon>fabids</taxon>
        <taxon>Malpighiales</taxon>
        <taxon>Euphorbiaceae</taxon>
        <taxon>Crotonoideae</taxon>
        <taxon>Micrandreae</taxon>
        <taxon>Hevea</taxon>
    </lineage>
</organism>
<dbReference type="InterPro" id="IPR050526">
    <property type="entry name" value="Rubredoxin_ET"/>
</dbReference>
<keyword evidence="2" id="KW-0472">Membrane</keyword>
<keyword evidence="2" id="KW-0812">Transmembrane</keyword>
<feature type="transmembrane region" description="Helical" evidence="2">
    <location>
        <begin position="163"/>
        <end position="181"/>
    </location>
</feature>